<name>A0A330L0Z2_9BACT</name>
<dbReference type="AlphaFoldDB" id="A0A330L0Z2"/>
<proteinExistence type="predicted"/>
<dbReference type="InParanoid" id="A0A330L0Z2"/>
<keyword evidence="2" id="KW-1185">Reference proteome</keyword>
<reference evidence="2" key="1">
    <citation type="submission" date="2018-04" db="EMBL/GenBank/DDBJ databases">
        <authorList>
            <person name="Lucker S."/>
            <person name="Sakoula D."/>
        </authorList>
    </citation>
    <scope>NUCLEOTIDE SEQUENCE [LARGE SCALE GENOMIC DNA]</scope>
</reference>
<dbReference type="EMBL" id="OUNR01000001">
    <property type="protein sequence ID" value="SPP63441.1"/>
    <property type="molecule type" value="Genomic_DNA"/>
</dbReference>
<dbReference type="Proteomes" id="UP000248168">
    <property type="component" value="Unassembled WGS sequence"/>
</dbReference>
<sequence length="32" mass="3646">MFWSWKHAVLTHYALLSGQKGEGPQQRLSSDS</sequence>
<evidence type="ECO:0000313" key="1">
    <source>
        <dbReference type="EMBL" id="SPP63441.1"/>
    </source>
</evidence>
<organism evidence="1 2">
    <name type="scientific">Nitrospira lenta</name>
    <dbReference type="NCBI Taxonomy" id="1436998"/>
    <lineage>
        <taxon>Bacteria</taxon>
        <taxon>Pseudomonadati</taxon>
        <taxon>Nitrospirota</taxon>
        <taxon>Nitrospiria</taxon>
        <taxon>Nitrospirales</taxon>
        <taxon>Nitrospiraceae</taxon>
        <taxon>Nitrospira</taxon>
    </lineage>
</organism>
<protein>
    <submittedName>
        <fullName evidence="1">Uncharacterized protein</fullName>
    </submittedName>
</protein>
<gene>
    <name evidence="1" type="ORF">NITLEN_10527</name>
</gene>
<accession>A0A330L0Z2</accession>
<evidence type="ECO:0000313" key="2">
    <source>
        <dbReference type="Proteomes" id="UP000248168"/>
    </source>
</evidence>